<accession>A0A085LNL8</accession>
<keyword evidence="2" id="KW-0238">DNA-binding</keyword>
<dbReference type="Pfam" id="PF04218">
    <property type="entry name" value="CENP-B_N"/>
    <property type="match status" value="1"/>
</dbReference>
<dbReference type="InterPro" id="IPR004875">
    <property type="entry name" value="DDE_SF_endonuclease_dom"/>
</dbReference>
<feature type="domain" description="HTH CENPB-type" evidence="4">
    <location>
        <begin position="86"/>
        <end position="158"/>
    </location>
</feature>
<dbReference type="Pfam" id="PF03221">
    <property type="entry name" value="HTH_Tnp_Tc5"/>
    <property type="match status" value="1"/>
</dbReference>
<dbReference type="InterPro" id="IPR006600">
    <property type="entry name" value="HTH_CenpB_DNA-bd_dom"/>
</dbReference>
<evidence type="ECO:0000256" key="1">
    <source>
        <dbReference type="ARBA" id="ARBA00004123"/>
    </source>
</evidence>
<proteinExistence type="predicted"/>
<dbReference type="PROSITE" id="PS51253">
    <property type="entry name" value="HTH_CENPB"/>
    <property type="match status" value="1"/>
</dbReference>
<dbReference type="InterPro" id="IPR007889">
    <property type="entry name" value="HTH_Psq"/>
</dbReference>
<dbReference type="InterPro" id="IPR050863">
    <property type="entry name" value="CenT-Element_Derived"/>
</dbReference>
<reference evidence="5 6" key="1">
    <citation type="journal article" date="2014" name="Nat. Genet.">
        <title>Genome and transcriptome of the porcine whipworm Trichuris suis.</title>
        <authorList>
            <person name="Jex A.R."/>
            <person name="Nejsum P."/>
            <person name="Schwarz E.M."/>
            <person name="Hu L."/>
            <person name="Young N.D."/>
            <person name="Hall R.S."/>
            <person name="Korhonen P.K."/>
            <person name="Liao S."/>
            <person name="Thamsborg S."/>
            <person name="Xia J."/>
            <person name="Xu P."/>
            <person name="Wang S."/>
            <person name="Scheerlinck J.P."/>
            <person name="Hofmann A."/>
            <person name="Sternberg P.W."/>
            <person name="Wang J."/>
            <person name="Gasser R.B."/>
        </authorList>
    </citation>
    <scope>NUCLEOTIDE SEQUENCE [LARGE SCALE GENOMIC DNA]</scope>
    <source>
        <strain evidence="5">DCEP-RM93M</strain>
    </source>
</reference>
<dbReference type="SUPFAM" id="SSF46689">
    <property type="entry name" value="Homeodomain-like"/>
    <property type="match status" value="2"/>
</dbReference>
<evidence type="ECO:0000256" key="2">
    <source>
        <dbReference type="ARBA" id="ARBA00023125"/>
    </source>
</evidence>
<protein>
    <recommendedName>
        <fullName evidence="4">HTH CENPB-type domain-containing protein</fullName>
    </recommendedName>
</protein>
<dbReference type="AlphaFoldDB" id="A0A085LNL8"/>
<evidence type="ECO:0000259" key="4">
    <source>
        <dbReference type="PROSITE" id="PS51253"/>
    </source>
</evidence>
<keyword evidence="3" id="KW-0539">Nucleus</keyword>
<organism evidence="5 6">
    <name type="scientific">Trichuris suis</name>
    <name type="common">pig whipworm</name>
    <dbReference type="NCBI Taxonomy" id="68888"/>
    <lineage>
        <taxon>Eukaryota</taxon>
        <taxon>Metazoa</taxon>
        <taxon>Ecdysozoa</taxon>
        <taxon>Nematoda</taxon>
        <taxon>Enoplea</taxon>
        <taxon>Dorylaimia</taxon>
        <taxon>Trichinellida</taxon>
        <taxon>Trichuridae</taxon>
        <taxon>Trichuris</taxon>
    </lineage>
</organism>
<evidence type="ECO:0000313" key="6">
    <source>
        <dbReference type="Proteomes" id="UP000030764"/>
    </source>
</evidence>
<dbReference type="GO" id="GO:0003677">
    <property type="term" value="F:DNA binding"/>
    <property type="evidence" value="ECO:0007669"/>
    <property type="project" value="UniProtKB-KW"/>
</dbReference>
<dbReference type="PANTHER" id="PTHR19303">
    <property type="entry name" value="TRANSPOSON"/>
    <property type="match status" value="1"/>
</dbReference>
<comment type="subcellular location">
    <subcellularLocation>
        <location evidence="1">Nucleus</location>
    </subcellularLocation>
</comment>
<dbReference type="Pfam" id="PF03184">
    <property type="entry name" value="DDE_1"/>
    <property type="match status" value="1"/>
</dbReference>
<evidence type="ECO:0000256" key="3">
    <source>
        <dbReference type="ARBA" id="ARBA00023242"/>
    </source>
</evidence>
<dbReference type="Gene3D" id="1.10.10.60">
    <property type="entry name" value="Homeodomain-like"/>
    <property type="match status" value="2"/>
</dbReference>
<name>A0A085LNL8_9BILA</name>
<dbReference type="InterPro" id="IPR009057">
    <property type="entry name" value="Homeodomain-like_sf"/>
</dbReference>
<evidence type="ECO:0000313" key="5">
    <source>
        <dbReference type="EMBL" id="KFD46564.1"/>
    </source>
</evidence>
<keyword evidence="6" id="KW-1185">Reference proteome</keyword>
<dbReference type="PANTHER" id="PTHR19303:SF16">
    <property type="entry name" value="JERKY PROTEIN HOMOLOG-LIKE"/>
    <property type="match status" value="1"/>
</dbReference>
<dbReference type="SMART" id="SM00674">
    <property type="entry name" value="CENPB"/>
    <property type="match status" value="1"/>
</dbReference>
<dbReference type="GO" id="GO:0005634">
    <property type="term" value="C:nucleus"/>
    <property type="evidence" value="ECO:0007669"/>
    <property type="project" value="UniProtKB-SubCell"/>
</dbReference>
<sequence>MSHDEAQTRQGAARASMSTSAVKRKRVVLTLKDKIEIVEALNKGESGCSLAEKHGVGTSTVSDIKKKSESISRFSKGLMGGKGDPERKAMKKPLNEAVDQAVCLWYMQKRSIGQPISGPLLCEKALDFNIKLGGSSNFRARTGWLQKFKKRHRIREIEIHGEKLSASESSASKFRDEMKSYLGLQGYKDEFIYSAADETGMYWKSLPRRSLASAYLEQQGYKDEFIYNADETGLYWKSLPRRSLASRAEDAAPGHKVSEERVMIMICANASGTHRIPLLLIGKSKNPRSFKNTRNLPVVHSSQRKAWMNSEIFIDWFKKTFIPEVKKY</sequence>
<dbReference type="EMBL" id="KL363363">
    <property type="protein sequence ID" value="KFD46564.1"/>
    <property type="molecule type" value="Genomic_DNA"/>
</dbReference>
<gene>
    <name evidence="5" type="ORF">M513_12543</name>
</gene>
<dbReference type="Proteomes" id="UP000030764">
    <property type="component" value="Unassembled WGS sequence"/>
</dbReference>